<dbReference type="AlphaFoldDB" id="A0A2Z4GBJ9"/>
<proteinExistence type="inferred from homology"/>
<dbReference type="GO" id="GO:0003677">
    <property type="term" value="F:DNA binding"/>
    <property type="evidence" value="ECO:0007669"/>
    <property type="project" value="UniProtKB-KW"/>
</dbReference>
<dbReference type="InterPro" id="IPR010998">
    <property type="entry name" value="Integrase_recombinase_N"/>
</dbReference>
<dbReference type="Pfam" id="PF00589">
    <property type="entry name" value="Phage_integrase"/>
    <property type="match status" value="1"/>
</dbReference>
<evidence type="ECO:0000256" key="3">
    <source>
        <dbReference type="ARBA" id="ARBA00023172"/>
    </source>
</evidence>
<dbReference type="InterPro" id="IPR050090">
    <property type="entry name" value="Tyrosine_recombinase_XerCD"/>
</dbReference>
<dbReference type="EMBL" id="CP029480">
    <property type="protein sequence ID" value="AWV98501.1"/>
    <property type="molecule type" value="Genomic_DNA"/>
</dbReference>
<dbReference type="InterPro" id="IPR011010">
    <property type="entry name" value="DNA_brk_join_enz"/>
</dbReference>
<dbReference type="InterPro" id="IPR002104">
    <property type="entry name" value="Integrase_catalytic"/>
</dbReference>
<name>A0A2Z4GBJ9_9BACT</name>
<comment type="similarity">
    <text evidence="1">Belongs to the 'phage' integrase family.</text>
</comment>
<evidence type="ECO:0000256" key="1">
    <source>
        <dbReference type="ARBA" id="ARBA00008857"/>
    </source>
</evidence>
<keyword evidence="6" id="KW-1185">Reference proteome</keyword>
<dbReference type="KEGG" id="als:DJ013_10085"/>
<dbReference type="PANTHER" id="PTHR30349">
    <property type="entry name" value="PHAGE INTEGRASE-RELATED"/>
    <property type="match status" value="1"/>
</dbReference>
<dbReference type="InterPro" id="IPR025269">
    <property type="entry name" value="SAM-like_dom"/>
</dbReference>
<gene>
    <name evidence="5" type="ORF">DJ013_10085</name>
</gene>
<dbReference type="Pfam" id="PF13102">
    <property type="entry name" value="Phage_int_SAM_5"/>
    <property type="match status" value="1"/>
</dbReference>
<dbReference type="GO" id="GO:0015074">
    <property type="term" value="P:DNA integration"/>
    <property type="evidence" value="ECO:0007669"/>
    <property type="project" value="InterPro"/>
</dbReference>
<dbReference type="Proteomes" id="UP000249873">
    <property type="component" value="Chromosome"/>
</dbReference>
<evidence type="ECO:0000256" key="2">
    <source>
        <dbReference type="ARBA" id="ARBA00023125"/>
    </source>
</evidence>
<dbReference type="PROSITE" id="PS51898">
    <property type="entry name" value="TYR_RECOMBINASE"/>
    <property type="match status" value="1"/>
</dbReference>
<keyword evidence="3" id="KW-0233">DNA recombination</keyword>
<dbReference type="Gene3D" id="1.10.150.130">
    <property type="match status" value="1"/>
</dbReference>
<dbReference type="Gene3D" id="1.10.443.10">
    <property type="entry name" value="Intergrase catalytic core"/>
    <property type="match status" value="1"/>
</dbReference>
<reference evidence="5 6" key="1">
    <citation type="submission" date="2018-05" db="EMBL/GenBank/DDBJ databases">
        <title>Complete genome sequence of Arcticibacterium luteifluviistationis SM1504T, a cytophagaceae bacterium isolated from Arctic surface seawater.</title>
        <authorList>
            <person name="Li Y."/>
            <person name="Qin Q.-L."/>
        </authorList>
    </citation>
    <scope>NUCLEOTIDE SEQUENCE [LARGE SCALE GENOMIC DNA]</scope>
    <source>
        <strain evidence="5 6">SM1504</strain>
    </source>
</reference>
<keyword evidence="2" id="KW-0238">DNA-binding</keyword>
<dbReference type="InterPro" id="IPR013762">
    <property type="entry name" value="Integrase-like_cat_sf"/>
</dbReference>
<accession>A0A2Z4GBJ9</accession>
<evidence type="ECO:0000259" key="4">
    <source>
        <dbReference type="PROSITE" id="PS51898"/>
    </source>
</evidence>
<dbReference type="OrthoDB" id="1094492at2"/>
<dbReference type="PANTHER" id="PTHR30349:SF64">
    <property type="entry name" value="PROPHAGE INTEGRASE INTD-RELATED"/>
    <property type="match status" value="1"/>
</dbReference>
<dbReference type="SUPFAM" id="SSF56349">
    <property type="entry name" value="DNA breaking-rejoining enzymes"/>
    <property type="match status" value="1"/>
</dbReference>
<evidence type="ECO:0000313" key="6">
    <source>
        <dbReference type="Proteomes" id="UP000249873"/>
    </source>
</evidence>
<sequence length="455" mass="52624">MAKATLFFDKRKNKSGKGTVKILVTHERTQRLYSTKIQVEEIVWKKLQKNVNVNGLSSRIKEEAYIELYNVLYEDFEEFGEMKPGFLKRSNEIIENIGSNFSFDKFKYNLDNYGKRIVTSQAKDVFGLYDIIISKLNAEDRIGNASAYRDSKASIRRFCTNLKSEKRLQFELPLKHKEDELLPFEAISVSFLNEYERWMLKEGKRPKKAGLKGTPASVTTIGIYLRHLRAIINEAISEGLTSDYPFGKKKYTIPSGRSVKKAITKAEVLKIIAYEDYSSEYEQRSKDVWVFIYLSNGLNLSDVLRLKWSDFDKKQNTFTFIREKTKRTNKHNQKDIHVVLGDIQKEIIKRWSCKETEYVFPFIKPDMDAKAQRNTIKNFNGVCNNWMDKIAKKLEIDSLLGTYVARHTFSTILLQNEAPIALISKSLGHSSLATTEAYLGSFEDEQVKSYMEGLV</sequence>
<feature type="domain" description="Tyr recombinase" evidence="4">
    <location>
        <begin position="258"/>
        <end position="451"/>
    </location>
</feature>
<organism evidence="5 6">
    <name type="scientific">Arcticibacterium luteifluviistationis</name>
    <dbReference type="NCBI Taxonomy" id="1784714"/>
    <lineage>
        <taxon>Bacteria</taxon>
        <taxon>Pseudomonadati</taxon>
        <taxon>Bacteroidota</taxon>
        <taxon>Cytophagia</taxon>
        <taxon>Cytophagales</taxon>
        <taxon>Leadbetterellaceae</taxon>
        <taxon>Arcticibacterium</taxon>
    </lineage>
</organism>
<dbReference type="RefSeq" id="WP_111371694.1">
    <property type="nucleotide sequence ID" value="NZ_CP029480.1"/>
</dbReference>
<protein>
    <recommendedName>
        <fullName evidence="4">Tyr recombinase domain-containing protein</fullName>
    </recommendedName>
</protein>
<dbReference type="GO" id="GO:0006310">
    <property type="term" value="P:DNA recombination"/>
    <property type="evidence" value="ECO:0007669"/>
    <property type="project" value="UniProtKB-KW"/>
</dbReference>
<evidence type="ECO:0000313" key="5">
    <source>
        <dbReference type="EMBL" id="AWV98501.1"/>
    </source>
</evidence>